<dbReference type="Proteomes" id="UP000179467">
    <property type="component" value="Unassembled WGS sequence"/>
</dbReference>
<evidence type="ECO:0000313" key="2">
    <source>
        <dbReference type="EMBL" id="OHT18987.1"/>
    </source>
</evidence>
<evidence type="ECO:0000256" key="1">
    <source>
        <dbReference type="SAM" id="Phobius"/>
    </source>
</evidence>
<keyword evidence="1" id="KW-1133">Transmembrane helix</keyword>
<organism evidence="2 3">
    <name type="scientific">Edaphosphingomonas haloaromaticamans</name>
    <dbReference type="NCBI Taxonomy" id="653954"/>
    <lineage>
        <taxon>Bacteria</taxon>
        <taxon>Pseudomonadati</taxon>
        <taxon>Pseudomonadota</taxon>
        <taxon>Alphaproteobacteria</taxon>
        <taxon>Sphingomonadales</taxon>
        <taxon>Rhizorhabdaceae</taxon>
        <taxon>Edaphosphingomonas</taxon>
    </lineage>
</organism>
<comment type="caution">
    <text evidence="2">The sequence shown here is derived from an EMBL/GenBank/DDBJ whole genome shotgun (WGS) entry which is preliminary data.</text>
</comment>
<evidence type="ECO:0000313" key="3">
    <source>
        <dbReference type="Proteomes" id="UP000179467"/>
    </source>
</evidence>
<proteinExistence type="predicted"/>
<keyword evidence="1" id="KW-0812">Transmembrane</keyword>
<protein>
    <recommendedName>
        <fullName evidence="4">DUF4350 domain-containing protein</fullName>
    </recommendedName>
</protein>
<name>A0A1S1HA45_9SPHN</name>
<sequence>MSAASASPFSVRTMLWVVAAGILAFAGLLILGTYAPDLRNGRNGGAHALSTSAIGFHGLADLIDGLPWEDWSYFVRSDGEWDGKELLVLTPEPGTDPDEIGKRLAPRADKPTLIVLPKWWVRQMPQKPAWVESAGTLPVEEIQRLIRQVPNFALHRSAGGQLRAVNGLPADAATGGPAQLQTISGRNLRPLIVDGEGRIVLAEVGGRPLYILADPDLLNNQGLASADTARAAIAMIDWLNSSGAETVDFDLTLNGFGRSPSLMKLALEPPFLALTLCLLGAALLAGIQALFRFGPPAREEREIAFGKRALVDNSAALLKLARRQHRVGGRYALLTRDAVVAATGAPAQADEAALDAYLDRLAEPRFSELAAAARAAADPAELAQAARALYRWRRDVIREG</sequence>
<evidence type="ECO:0008006" key="4">
    <source>
        <dbReference type="Google" id="ProtNLM"/>
    </source>
</evidence>
<dbReference type="RefSeq" id="WP_084652934.1">
    <property type="nucleotide sequence ID" value="NZ_MIPT01000001.1"/>
</dbReference>
<feature type="transmembrane region" description="Helical" evidence="1">
    <location>
        <begin position="14"/>
        <end position="35"/>
    </location>
</feature>
<gene>
    <name evidence="2" type="ORF">BHE75_00967</name>
</gene>
<dbReference type="EMBL" id="MIPT01000001">
    <property type="protein sequence ID" value="OHT18987.1"/>
    <property type="molecule type" value="Genomic_DNA"/>
</dbReference>
<feature type="transmembrane region" description="Helical" evidence="1">
    <location>
        <begin position="271"/>
        <end position="291"/>
    </location>
</feature>
<keyword evidence="1" id="KW-0472">Membrane</keyword>
<keyword evidence="3" id="KW-1185">Reference proteome</keyword>
<dbReference type="OrthoDB" id="7198805at2"/>
<accession>A0A1S1HA45</accession>
<reference evidence="2 3" key="1">
    <citation type="submission" date="2016-09" db="EMBL/GenBank/DDBJ databases">
        <title>Metabolic pathway, cell adaptation mechanisms and a novel monoxygenase revealed through proteogenomic-transcription analysis of a Sphingomonas haloaromaticamans strain degrading the fungicide ortho-phenylphenol.</title>
        <authorList>
            <person name="Perruchon C."/>
            <person name="Papadopoulou E.S."/>
            <person name="Rousidou C."/>
            <person name="Vasileiadis S."/>
            <person name="Tanou G."/>
            <person name="Amoutzias G."/>
            <person name="Molassiotis A."/>
            <person name="Karpouzas D.G."/>
        </authorList>
    </citation>
    <scope>NUCLEOTIDE SEQUENCE [LARGE SCALE GENOMIC DNA]</scope>
    <source>
        <strain evidence="2 3">P3</strain>
    </source>
</reference>
<dbReference type="AlphaFoldDB" id="A0A1S1HA45"/>